<evidence type="ECO:0000313" key="8">
    <source>
        <dbReference type="Proteomes" id="UP001501294"/>
    </source>
</evidence>
<name>A0ABP8I2T1_9GAMM</name>
<keyword evidence="4" id="KW-0472">Membrane</keyword>
<evidence type="ECO:0008006" key="9">
    <source>
        <dbReference type="Google" id="ProtNLM"/>
    </source>
</evidence>
<evidence type="ECO:0000256" key="2">
    <source>
        <dbReference type="ARBA" id="ARBA00005722"/>
    </source>
</evidence>
<organism evidence="7 8">
    <name type="scientific">Kangiella taiwanensis</name>
    <dbReference type="NCBI Taxonomy" id="1079179"/>
    <lineage>
        <taxon>Bacteria</taxon>
        <taxon>Pseudomonadati</taxon>
        <taxon>Pseudomonadota</taxon>
        <taxon>Gammaproteobacteria</taxon>
        <taxon>Kangiellales</taxon>
        <taxon>Kangiellaceae</taxon>
        <taxon>Kangiella</taxon>
    </lineage>
</organism>
<evidence type="ECO:0000256" key="4">
    <source>
        <dbReference type="ARBA" id="ARBA00023136"/>
    </source>
</evidence>
<gene>
    <name evidence="7" type="ORF">GCM10023150_15310</name>
</gene>
<evidence type="ECO:0000313" key="7">
    <source>
        <dbReference type="EMBL" id="GAA4350102.1"/>
    </source>
</evidence>
<comment type="subcellular location">
    <subcellularLocation>
        <location evidence="1">Cell outer membrane</location>
    </subcellularLocation>
</comment>
<sequence>MNYLSLTLTFLLMVSVASSRAAEVTIESIDTDPELTELEDKDNSEQRDVGEWHISVSLGYGQVESIIGNVDDYDLYLLPRISYYGDNFFLENTTMGYSLYEDQDFYIDLVGRLNEDGIYVKLDDFGVFSALGIQPPLRNPRLPPPPNVERDISYLGGVAANYTIAGYALRAGYYHDITDVHYGYEVDFHVSKNFMLTDQWSLYLSTGANHKSKKLLNYYYGTTGLESVNPFFRYQPNSSGTNYLFSLNSEYAIDNNWSWQLLFKRTFLSDEITDSMIIDTQHTDTYFFGIKYTF</sequence>
<evidence type="ECO:0000256" key="6">
    <source>
        <dbReference type="SAM" id="SignalP"/>
    </source>
</evidence>
<dbReference type="Pfam" id="PF06629">
    <property type="entry name" value="MipA"/>
    <property type="match status" value="1"/>
</dbReference>
<keyword evidence="3 6" id="KW-0732">Signal</keyword>
<dbReference type="Proteomes" id="UP001501294">
    <property type="component" value="Unassembled WGS sequence"/>
</dbReference>
<comment type="similarity">
    <text evidence="2">Belongs to the MipA/OmpV family.</text>
</comment>
<reference evidence="8" key="1">
    <citation type="journal article" date="2019" name="Int. J. Syst. Evol. Microbiol.">
        <title>The Global Catalogue of Microorganisms (GCM) 10K type strain sequencing project: providing services to taxonomists for standard genome sequencing and annotation.</title>
        <authorList>
            <consortium name="The Broad Institute Genomics Platform"/>
            <consortium name="The Broad Institute Genome Sequencing Center for Infectious Disease"/>
            <person name="Wu L."/>
            <person name="Ma J."/>
        </authorList>
    </citation>
    <scope>NUCLEOTIDE SEQUENCE [LARGE SCALE GENOMIC DNA]</scope>
    <source>
        <strain evidence="8">JCM 17727</strain>
    </source>
</reference>
<proteinExistence type="inferred from homology"/>
<feature type="signal peptide" evidence="6">
    <location>
        <begin position="1"/>
        <end position="21"/>
    </location>
</feature>
<dbReference type="EMBL" id="BAABFU010000002">
    <property type="protein sequence ID" value="GAA4350102.1"/>
    <property type="molecule type" value="Genomic_DNA"/>
</dbReference>
<keyword evidence="5" id="KW-0998">Cell outer membrane</keyword>
<dbReference type="PANTHER" id="PTHR38776">
    <property type="entry name" value="MLTA-INTERACTING PROTEIN-RELATED"/>
    <property type="match status" value="1"/>
</dbReference>
<dbReference type="InterPro" id="IPR010583">
    <property type="entry name" value="MipA"/>
</dbReference>
<evidence type="ECO:0000256" key="1">
    <source>
        <dbReference type="ARBA" id="ARBA00004442"/>
    </source>
</evidence>
<keyword evidence="8" id="KW-1185">Reference proteome</keyword>
<dbReference type="PANTHER" id="PTHR38776:SF1">
    <property type="entry name" value="MLTA-INTERACTING PROTEIN-RELATED"/>
    <property type="match status" value="1"/>
</dbReference>
<dbReference type="RefSeq" id="WP_223578342.1">
    <property type="nucleotide sequence ID" value="NZ_BAABFU010000002.1"/>
</dbReference>
<accession>A0ABP8I2T1</accession>
<evidence type="ECO:0000256" key="3">
    <source>
        <dbReference type="ARBA" id="ARBA00022729"/>
    </source>
</evidence>
<protein>
    <recommendedName>
        <fullName evidence="9">MipA/OmpV family protein</fullName>
    </recommendedName>
</protein>
<evidence type="ECO:0000256" key="5">
    <source>
        <dbReference type="ARBA" id="ARBA00023237"/>
    </source>
</evidence>
<feature type="chain" id="PRO_5045041392" description="MipA/OmpV family protein" evidence="6">
    <location>
        <begin position="22"/>
        <end position="294"/>
    </location>
</feature>
<comment type="caution">
    <text evidence="7">The sequence shown here is derived from an EMBL/GenBank/DDBJ whole genome shotgun (WGS) entry which is preliminary data.</text>
</comment>